<dbReference type="Proteomes" id="UP000038045">
    <property type="component" value="Unplaced"/>
</dbReference>
<reference evidence="3" key="1">
    <citation type="submission" date="2017-02" db="UniProtKB">
        <authorList>
            <consortium name="WormBaseParasite"/>
        </authorList>
    </citation>
    <scope>IDENTIFICATION</scope>
</reference>
<protein>
    <submittedName>
        <fullName evidence="3">Neuropeptide-Like Protein</fullName>
    </submittedName>
</protein>
<keyword evidence="2" id="KW-1185">Reference proteome</keyword>
<sequence length="128" mass="14645">MYLKTVVSLSIFIFVLGSTLLNASESSIQTQLPIASTDDNLIDMNEYSKYLSARVEKKGGGRGFYKPRLIEDRSGGRRFYNLQHPFKRSSDEDISGANDLIYYDQQEKRGGGRSFLPPYNTLMYPNEW</sequence>
<feature type="signal peptide" evidence="1">
    <location>
        <begin position="1"/>
        <end position="17"/>
    </location>
</feature>
<evidence type="ECO:0000256" key="1">
    <source>
        <dbReference type="SAM" id="SignalP"/>
    </source>
</evidence>
<proteinExistence type="predicted"/>
<feature type="chain" id="PRO_5005891490" evidence="1">
    <location>
        <begin position="18"/>
        <end position="128"/>
    </location>
</feature>
<evidence type="ECO:0000313" key="2">
    <source>
        <dbReference type="Proteomes" id="UP000038045"/>
    </source>
</evidence>
<dbReference type="WBParaSite" id="PTRK_0000443900.1">
    <property type="protein sequence ID" value="PTRK_0000443900.1"/>
    <property type="gene ID" value="PTRK_0000443900"/>
</dbReference>
<accession>A0A0N4ZAG1</accession>
<dbReference type="AlphaFoldDB" id="A0A0N4ZAG1"/>
<keyword evidence="1" id="KW-0732">Signal</keyword>
<organism evidence="2 3">
    <name type="scientific">Parastrongyloides trichosuri</name>
    <name type="common">Possum-specific nematode worm</name>
    <dbReference type="NCBI Taxonomy" id="131310"/>
    <lineage>
        <taxon>Eukaryota</taxon>
        <taxon>Metazoa</taxon>
        <taxon>Ecdysozoa</taxon>
        <taxon>Nematoda</taxon>
        <taxon>Chromadorea</taxon>
        <taxon>Rhabditida</taxon>
        <taxon>Tylenchina</taxon>
        <taxon>Panagrolaimomorpha</taxon>
        <taxon>Strongyloidoidea</taxon>
        <taxon>Strongyloididae</taxon>
        <taxon>Parastrongyloides</taxon>
    </lineage>
</organism>
<evidence type="ECO:0000313" key="3">
    <source>
        <dbReference type="WBParaSite" id="PTRK_0000443900.1"/>
    </source>
</evidence>
<name>A0A0N4ZAG1_PARTI</name>